<dbReference type="InterPro" id="IPR017943">
    <property type="entry name" value="Bactericidal_perm-incr_a/b_dom"/>
</dbReference>
<keyword evidence="13 18" id="KW-0472">Membrane</keyword>
<dbReference type="Pfam" id="PF03522">
    <property type="entry name" value="SLC12"/>
    <property type="match status" value="2"/>
</dbReference>
<dbReference type="GO" id="GO:1990573">
    <property type="term" value="P:potassium ion import across plasma membrane"/>
    <property type="evidence" value="ECO:0007669"/>
    <property type="project" value="TreeGrafter"/>
</dbReference>
<dbReference type="InterPro" id="IPR001611">
    <property type="entry name" value="Leu-rich_rpt"/>
</dbReference>
<dbReference type="Pfam" id="PF01273">
    <property type="entry name" value="LBP_BPI_CETP"/>
    <property type="match status" value="1"/>
</dbReference>
<keyword evidence="3" id="KW-0813">Transport</keyword>
<evidence type="ECO:0000256" key="2">
    <source>
        <dbReference type="ARBA" id="ARBA00010593"/>
    </source>
</evidence>
<keyword evidence="5 18" id="KW-0812">Transmembrane</keyword>
<dbReference type="Gene3D" id="3.80.10.10">
    <property type="entry name" value="Ribonuclease Inhibitor"/>
    <property type="match status" value="7"/>
</dbReference>
<evidence type="ECO:0000256" key="9">
    <source>
        <dbReference type="ARBA" id="ARBA00022847"/>
    </source>
</evidence>
<name>A0AAE0RBU1_9TELE</name>
<dbReference type="InterPro" id="IPR027417">
    <property type="entry name" value="P-loop_NTPase"/>
</dbReference>
<dbReference type="InterPro" id="IPR004842">
    <property type="entry name" value="SLC12A_fam"/>
</dbReference>
<protein>
    <recommendedName>
        <fullName evidence="19">NACHT domain-containing protein</fullName>
    </recommendedName>
</protein>
<comment type="subcellular location">
    <subcellularLocation>
        <location evidence="1">Cell membrane</location>
        <topology evidence="1">Multi-pass membrane protein</topology>
    </subcellularLocation>
</comment>
<dbReference type="SUPFAM" id="SSF52047">
    <property type="entry name" value="RNI-like"/>
    <property type="match status" value="3"/>
</dbReference>
<evidence type="ECO:0000256" key="10">
    <source>
        <dbReference type="ARBA" id="ARBA00022989"/>
    </source>
</evidence>
<dbReference type="GO" id="GO:0055064">
    <property type="term" value="P:chloride ion homeostasis"/>
    <property type="evidence" value="ECO:0007669"/>
    <property type="project" value="TreeGrafter"/>
</dbReference>
<feature type="transmembrane region" description="Helical" evidence="18">
    <location>
        <begin position="476"/>
        <end position="493"/>
    </location>
</feature>
<dbReference type="InterPro" id="IPR007111">
    <property type="entry name" value="NACHT_NTPase"/>
</dbReference>
<dbReference type="SUPFAM" id="SSF52540">
    <property type="entry name" value="P-loop containing nucleoside triphosphate hydrolases"/>
    <property type="match status" value="1"/>
</dbReference>
<keyword evidence="14" id="KW-0325">Glycoprotein</keyword>
<evidence type="ECO:0000256" key="12">
    <source>
        <dbReference type="ARBA" id="ARBA00023065"/>
    </source>
</evidence>
<dbReference type="SMART" id="SM00329">
    <property type="entry name" value="BPI2"/>
    <property type="match status" value="1"/>
</dbReference>
<dbReference type="InterPro" id="IPR029071">
    <property type="entry name" value="Ubiquitin-like_domsf"/>
</dbReference>
<feature type="non-terminal residue" evidence="20">
    <location>
        <position position="1"/>
    </location>
</feature>
<proteinExistence type="inferred from homology"/>
<dbReference type="NCBIfam" id="TIGR00930">
    <property type="entry name" value="2a30"/>
    <property type="match status" value="1"/>
</dbReference>
<feature type="transmembrane region" description="Helical" evidence="18">
    <location>
        <begin position="423"/>
        <end position="446"/>
    </location>
</feature>
<keyword evidence="16" id="KW-0868">Chloride</keyword>
<feature type="transmembrane region" description="Helical" evidence="18">
    <location>
        <begin position="542"/>
        <end position="575"/>
    </location>
</feature>
<dbReference type="Gene3D" id="3.15.10.10">
    <property type="entry name" value="Bactericidal permeability-increasing protein, domain 1"/>
    <property type="match status" value="2"/>
</dbReference>
<keyword evidence="21" id="KW-1185">Reference proteome</keyword>
<sequence length="3507" mass="389032">SPARTGFHSLMEDTRYNNEVINLTSFRGKYSVSPALNGGDNGGYDLNGVTPRSSTVLSGYDTLDSPPSYDFYANTEVFGRTKKLRPSLFQLHSNHEEDSSPPPLYEETSGNKESPDEETAEPPPEPTRFGWVQGVMIRCMLNIWGVILYLRLPWITSQAGIGGTYFLISRSLGPELGGSIGLIFAFANAVAVAMHTVGFAETVQSLMQESGTSMVDPINDIRIIGVITVTCLLAISLAGMEWESKAQVLFFLVIMISFVNYIVGTIIPATPQKQVKGFFSYRADIFATNFVPSWRGPEGSFFGMFSIFFPSATGILAGANISGDLKASIAISDPNVAIPRGTMLAIFWTTVSYLIISATIGSCVVRDASGNLNDTLLVTGPDVTDCLGTACKYGWNFSDCIANNTCAYGLSNNYQTMSMVSGFAPLIAAGIFGATLSSALACLVSAPKVFQCLCKDQLYPGIGFFGKGYGKNDEPYRSYLLTYIIAVCFILIAELNTIAPIISNFFLCSYALINFSCFHASITNSPGWRPSFRFYSKWASLVGAVVSVIIMFLLTWWAALIAIGIVLFLLGYVLYKKPSVNWGSSVQASSYNMALSYCVGLNHVDDHIKNYRPQCLVLTGAPSLRPALVDFVGTFTKNHSLMVCGNVTIGGPSPDALDAAKSNSHVAWLNKRGIKSFYCGIVADNLRTGAQILLQGAGLGRIRPNILIMGFKKNWHKCPPTTIDNYIGILHDSFDLQYGVCVLRMKEGLDLSHQMQAHVNLGFEAAAEPGLDARPTINTLDPESMLAIPQPTTVFQSKQEKKTIDVYWLFDDGGLTLLLPYLLKRKKRWGRCKVRVFVGGEIQHVEERKQELTALISKFRLGFHEIHVLPDINEKPQPEHVKKFEDLLAPYRAHAIEKNEEGGGQPTSNCPWIVSDEVMEKNTAKSLRQIRINEILQDYSRDAALIIVLCLSQASLGIKAGYTLDRVSTHRRAHTQSHSHSHTTDNLEMPINLPHMFLDWGRKPPGKGTGRTCKLHTNMAEEGIEPPTMEAEKDQRLIYSGKLLTDNLHIRDVFRKTDAVPTLHLVCALKPQPDFQQGARPKVKPAEQQPLLATATQAPSVPTVSSTDGLRQRGHPAPAAPTAAWPATGTGTSTSEPRPAAMTHPAFPTYSLYSPQQLLWLQHMYARQYYMQYQAAIAAAASVPVTPPTPLPVTPQQATVPAGLANQAPIDNLPANQNVPDPAFINPDGANQNMRMNAQGGPVMEDEEDVERDWLDWVYTASRFAVFLSIVYFYSNLSRFILVMSSLLLMYLHTAGWFPFRQRAQAQPPIHPAPEVIQNQQNQNQDRQEPHLLKNRAGPVFVNIPEMKRNTVGPGVGLLLLFCLAGVGHSCVDPESAYSLTGIVCRLTYPAAVVLNEKTTEVIQAAFQHAKYPDIQGEKTIPFMGKLKYGINKFCPLSGSLCFLISSLEIYNLTIGKSEFELQENKGIAITISNVSVVFKGTIIYEYGSSLFSVGQSLDFEVESQIDLVINSKLYCGKGRVAADTSDCYLTFHRLLLLLQGDRELVTDKFLDSENVSVTLAFFYRPGWLKKVFTNFITITVKLVVKGQICKEINKVANILSDFIQDTAEQFLSDGNISVDVGVTSSPVITTTYIESYHKGLVNYNSSISVIKDSVFKPDQISENRSLYFWLSDVALDPLMTAAYHDGRFIKNISRTELADMFQIQLSTDRPNLVSEWLLSEEPLLRAWSASVPRFWTTPLGSSVRVPAAVELSSAKQDSPVLYFETDVEVSVRASYAKKKVILKATPVYISTSNISISEGVTEKGLSDYLQEAVEKIGIPKVISYLEAAVTAVMDKQGLNLFDLINPEVIPYNGYVLVQMDFGFPQHLLVEFLKKTLDTWSTWLKMEELDLEGDVLVVVAQEAAAIVDVLCEQRSNVLKYIYALVEPQTCKQLQRKPRLRETISGVVDFFKTSNQQICRHFLRTIWELCENIPLDLEIRILSVAGFSPDQVQNYTNAVKSFLQKKFEKVTKDMKKKVCLDKTWLCWRLQKYTRVRDRPAKAQEGEEDSPEHKESVEVLLKKTGRVVILSGQAGSGKTLLMHCLAHHWAQGSYPGIELLFLLEFRQLNLVSQPLSLKELLFRFFLPSEEDNEQSEAVLNYILTNPEKICLIFDGYDEFGARFTNPKEIDVGSIDPYQQLPLADLLSALCSSKILPGCTVLVTCRPRDVFDLFGSSGYFVAELLGFNQQRVKEYTEEYFHEKGSDIKEKAVRLLMDSHHLLFMSHVPGLCHVCCICLDHFLSSDSSQQPGTQLPTSLTQIYLHILSAFISRCQACGSSDNHIPLLQKYRDQIAELSKLAMHGLEGSRIVFSAKELSPELMNFGANAGILSRVDLTCADGSRSLGCAFTHLTMQEFMAALHLMTNPDITVSQLRKKLNLKSRWTAKTDPKTVFTDSLHLYMCGLAAKACTSNLVLLEGSENARSTVPKRQDAVLKILQGFVFSGRQTGPKIIELCRCAHETQNTDLARAVGSRDRFELRNIRLNPVDIDALAYVTSNANQMVCLDFGACSIEPECLNIISNCKNLENLIFRSRKYDDKFAEALSGVLPKLESLKQLDFISAGLTNNGAAKLFKALEFCPQITHLNVSDNHLTDESVKKLTEMIPKLANLTSVMLGKNNITKTGIFMLVEKMAAFRNIKKVYSNAKKEINVLFCPSSPNLNEWNLKSGNVYSLCKILRGCLSLSVLNLSYNSLGNRGLRNLLENLPTPDTIREVNVSENEVDMDGVVFLSSYFHILKHLTEVEASHNGKKKLVLTFSYSRSDELNHLTTDGYKNLCKKLSLTGCDIPCSVMNKLCRSLLKCTDQLELDFSHGTLTDESIEKLLTFLRAMSSLNLLKLNHIQMSTDSALLLLQLLSDCQRTTAVQLRPLGEAFVKFGQGKAEAAICKFNHYMLGSANLAKLCGILEQCNHLTDLDLSSNFLKDEGVKTFVHFLPKLQISSSVSLNDNSLTEVGALELLSLMNTCERVAAVEVSLAKEEQKALICFVQKNFIGKTLSLRHCCFESSHVQNLVKILSSCPNLKLELSSCTVQSQYLNILLNDLAALSSVQTLELRNNSLNPEAVKHLVSKLCRSSDHRTIRITEPWIKGEVAVGLVACCLQLNPHIKEIRVEKTCFNLSVESPTSATVPNENGNFSLSAVHSISFDDCEVEGLHLSSLQSTIQKCPSLQQLQFSQLTMGADGADFLTSVLPSLKNLRILSLNSKGETEDEAVIFALQQLQKHVEWLSLSRHVIKDSGAAVLRNALQGLTRIRSLRLDSLELDEESLACFAQGLQAMTSLKKISLNIKTSSKDGSGILCLLASLHTLFELEEIELIGLRIGDQGIEELVKHIPKWTRLRKINLSRNNLGQSFAAVMGQVLPLLSELSELNLTSIGTSDLVNVASCLKHCTSIEDISLSWNSCENDVVLKLVEVLPQCSKLKRLDLEANNIYTSGAKALAGCLQFCPWIEIIRLWRNPIKKDDPILKDKRLNFSPT</sequence>
<dbReference type="Proteomes" id="UP001274896">
    <property type="component" value="Unassembled WGS sequence"/>
</dbReference>
<keyword evidence="7" id="KW-0547">Nucleotide-binding</keyword>
<dbReference type="SMART" id="SM00328">
    <property type="entry name" value="BPI1"/>
    <property type="match status" value="1"/>
</dbReference>
<keyword evidence="12" id="KW-0406">Ion transport</keyword>
<dbReference type="GO" id="GO:0016324">
    <property type="term" value="C:apical plasma membrane"/>
    <property type="evidence" value="ECO:0007669"/>
    <property type="project" value="TreeGrafter"/>
</dbReference>
<dbReference type="InterPro" id="IPR002948">
    <property type="entry name" value="SLC12A3"/>
</dbReference>
<evidence type="ECO:0000256" key="7">
    <source>
        <dbReference type="ARBA" id="ARBA00022741"/>
    </source>
</evidence>
<keyword evidence="9" id="KW-0769">Symport</keyword>
<dbReference type="EMBL" id="JAUCMX010000004">
    <property type="protein sequence ID" value="KAK3548828.1"/>
    <property type="molecule type" value="Genomic_DNA"/>
</dbReference>
<dbReference type="GO" id="GO:0008289">
    <property type="term" value="F:lipid binding"/>
    <property type="evidence" value="ECO:0007669"/>
    <property type="project" value="InterPro"/>
</dbReference>
<keyword evidence="11" id="KW-0915">Sodium</keyword>
<evidence type="ECO:0000256" key="13">
    <source>
        <dbReference type="ARBA" id="ARBA00023136"/>
    </source>
</evidence>
<dbReference type="Gene3D" id="3.15.20.10">
    <property type="entry name" value="Bactericidal permeability-increasing protein, domain 2"/>
    <property type="match status" value="1"/>
</dbReference>
<dbReference type="SUPFAM" id="SSF54236">
    <property type="entry name" value="Ubiquitin-like"/>
    <property type="match status" value="1"/>
</dbReference>
<dbReference type="InterPro" id="IPR013612">
    <property type="entry name" value="AA_permease_N"/>
</dbReference>
<feature type="transmembrane region" description="Helical" evidence="18">
    <location>
        <begin position="246"/>
        <end position="267"/>
    </location>
</feature>
<dbReference type="GO" id="GO:0006884">
    <property type="term" value="P:cell volume homeostasis"/>
    <property type="evidence" value="ECO:0007669"/>
    <property type="project" value="TreeGrafter"/>
</dbReference>
<reference evidence="20" key="1">
    <citation type="submission" date="2023-06" db="EMBL/GenBank/DDBJ databases">
        <title>Male Hemibagrus guttatus genome.</title>
        <authorList>
            <person name="Bian C."/>
        </authorList>
    </citation>
    <scope>NUCLEOTIDE SEQUENCE</scope>
    <source>
        <strain evidence="20">Male_cb2023</strain>
        <tissue evidence="20">Muscle</tissue>
    </source>
</reference>
<evidence type="ECO:0000259" key="19">
    <source>
        <dbReference type="PROSITE" id="PS50837"/>
    </source>
</evidence>
<keyword evidence="15" id="KW-0739">Sodium transport</keyword>
<dbReference type="InterPro" id="IPR004841">
    <property type="entry name" value="AA-permease/SLC12A_dom"/>
</dbReference>
<evidence type="ECO:0000256" key="6">
    <source>
        <dbReference type="ARBA" id="ARBA00022737"/>
    </source>
</evidence>
<feature type="transmembrane region" description="Helical" evidence="18">
    <location>
        <begin position="301"/>
        <end position="323"/>
    </location>
</feature>
<feature type="transmembrane region" description="Helical" evidence="18">
    <location>
        <begin position="180"/>
        <end position="200"/>
    </location>
</feature>
<feature type="region of interest" description="Disordered" evidence="17">
    <location>
        <begin position="93"/>
        <end position="127"/>
    </location>
</feature>
<evidence type="ECO:0000256" key="4">
    <source>
        <dbReference type="ARBA" id="ARBA00022475"/>
    </source>
</evidence>
<dbReference type="InterPro" id="IPR018491">
    <property type="entry name" value="SLC12_C"/>
</dbReference>
<organism evidence="20 21">
    <name type="scientific">Hemibagrus guttatus</name>
    <dbReference type="NCBI Taxonomy" id="175788"/>
    <lineage>
        <taxon>Eukaryota</taxon>
        <taxon>Metazoa</taxon>
        <taxon>Chordata</taxon>
        <taxon>Craniata</taxon>
        <taxon>Vertebrata</taxon>
        <taxon>Euteleostomi</taxon>
        <taxon>Actinopterygii</taxon>
        <taxon>Neopterygii</taxon>
        <taxon>Teleostei</taxon>
        <taxon>Ostariophysi</taxon>
        <taxon>Siluriformes</taxon>
        <taxon>Bagridae</taxon>
        <taxon>Hemibagrus</taxon>
    </lineage>
</organism>
<dbReference type="PANTHER" id="PTHR11827">
    <property type="entry name" value="SOLUTE CARRIER FAMILY 12, CATION COTRANSPORTERS"/>
    <property type="match status" value="1"/>
</dbReference>
<dbReference type="PRINTS" id="PR01230">
    <property type="entry name" value="NACLTRNSPORT"/>
</dbReference>
<gene>
    <name evidence="20" type="ORF">QTP70_020719</name>
</gene>
<dbReference type="SUPFAM" id="SSF55394">
    <property type="entry name" value="Bactericidal permeability-increasing protein, BPI"/>
    <property type="match status" value="2"/>
</dbReference>
<keyword evidence="6" id="KW-0677">Repeat</keyword>
<dbReference type="Gene3D" id="3.40.50.300">
    <property type="entry name" value="P-loop containing nucleotide triphosphate hydrolases"/>
    <property type="match status" value="1"/>
</dbReference>
<dbReference type="PANTHER" id="PTHR11827:SF9">
    <property type="entry name" value="SOLUTE CARRIER FAMILY 12 MEMBER 3"/>
    <property type="match status" value="1"/>
</dbReference>
<dbReference type="Pfam" id="PF17776">
    <property type="entry name" value="NLRC4_HD2"/>
    <property type="match status" value="1"/>
</dbReference>
<evidence type="ECO:0000313" key="20">
    <source>
        <dbReference type="EMBL" id="KAK3548828.1"/>
    </source>
</evidence>
<evidence type="ECO:0000256" key="1">
    <source>
        <dbReference type="ARBA" id="ARBA00004651"/>
    </source>
</evidence>
<dbReference type="PROSITE" id="PS50837">
    <property type="entry name" value="NACHT"/>
    <property type="match status" value="1"/>
</dbReference>
<dbReference type="InterPro" id="IPR032675">
    <property type="entry name" value="LRR_dom_sf"/>
</dbReference>
<dbReference type="GO" id="GO:0055078">
    <property type="term" value="P:sodium ion homeostasis"/>
    <property type="evidence" value="ECO:0007669"/>
    <property type="project" value="TreeGrafter"/>
</dbReference>
<evidence type="ECO:0000256" key="17">
    <source>
        <dbReference type="SAM" id="MobiDB-lite"/>
    </source>
</evidence>
<dbReference type="SMART" id="SM00367">
    <property type="entry name" value="LRR_CC"/>
    <property type="match status" value="4"/>
</dbReference>
<feature type="domain" description="NACHT" evidence="19">
    <location>
        <begin position="2064"/>
        <end position="2204"/>
    </location>
</feature>
<dbReference type="Pfam" id="PF05729">
    <property type="entry name" value="NACHT"/>
    <property type="match status" value="1"/>
</dbReference>
<comment type="similarity">
    <text evidence="2">Belongs to the SLC12A transporter family.</text>
</comment>
<feature type="compositionally biased region" description="Polar residues" evidence="17">
    <location>
        <begin position="1094"/>
        <end position="1109"/>
    </location>
</feature>
<feature type="transmembrane region" description="Helical" evidence="18">
    <location>
        <begin position="221"/>
        <end position="240"/>
    </location>
</feature>
<evidence type="ECO:0000313" key="21">
    <source>
        <dbReference type="Proteomes" id="UP001274896"/>
    </source>
</evidence>
<dbReference type="GO" id="GO:0008511">
    <property type="term" value="F:sodium:potassium:chloride symporter activity"/>
    <property type="evidence" value="ECO:0007669"/>
    <property type="project" value="TreeGrafter"/>
</dbReference>
<feature type="transmembrane region" description="Helical" evidence="18">
    <location>
        <begin position="505"/>
        <end position="522"/>
    </location>
</feature>
<keyword evidence="10 18" id="KW-1133">Transmembrane helix</keyword>
<dbReference type="InterPro" id="IPR001124">
    <property type="entry name" value="Lipid-bd_serum_glycop_C"/>
</dbReference>
<dbReference type="Pfam" id="PF00324">
    <property type="entry name" value="AA_permease"/>
    <property type="match status" value="1"/>
</dbReference>
<dbReference type="SMART" id="SM00368">
    <property type="entry name" value="LRR_RI"/>
    <property type="match status" value="7"/>
</dbReference>
<evidence type="ECO:0000256" key="5">
    <source>
        <dbReference type="ARBA" id="ARBA00022692"/>
    </source>
</evidence>
<feature type="transmembrane region" description="Helical" evidence="18">
    <location>
        <begin position="343"/>
        <end position="365"/>
    </location>
</feature>
<dbReference type="InterPro" id="IPR041267">
    <property type="entry name" value="NLRP_HD2"/>
</dbReference>
<feature type="region of interest" description="Disordered" evidence="17">
    <location>
        <begin position="1092"/>
        <end position="1142"/>
    </location>
</feature>
<dbReference type="Gene3D" id="1.10.533.20">
    <property type="match status" value="1"/>
</dbReference>
<feature type="transmembrane region" description="Helical" evidence="18">
    <location>
        <begin position="146"/>
        <end position="168"/>
    </location>
</feature>
<dbReference type="Gene3D" id="1.20.1740.10">
    <property type="entry name" value="Amino acid/polyamine transporter I"/>
    <property type="match status" value="1"/>
</dbReference>
<evidence type="ECO:0000256" key="8">
    <source>
        <dbReference type="ARBA" id="ARBA00022840"/>
    </source>
</evidence>
<evidence type="ECO:0000256" key="3">
    <source>
        <dbReference type="ARBA" id="ARBA00022448"/>
    </source>
</evidence>
<dbReference type="InterPro" id="IPR017942">
    <property type="entry name" value="Lipid-bd_serum_glycop_N"/>
</dbReference>
<dbReference type="GO" id="GO:0055075">
    <property type="term" value="P:potassium ion homeostasis"/>
    <property type="evidence" value="ECO:0007669"/>
    <property type="project" value="TreeGrafter"/>
</dbReference>
<dbReference type="Pfam" id="PF13516">
    <property type="entry name" value="LRR_6"/>
    <property type="match status" value="3"/>
</dbReference>
<evidence type="ECO:0000256" key="14">
    <source>
        <dbReference type="ARBA" id="ARBA00023180"/>
    </source>
</evidence>
<dbReference type="InterPro" id="IPR006553">
    <property type="entry name" value="Leu-rich_rpt_Cys-con_subtyp"/>
</dbReference>
<evidence type="ECO:0000256" key="16">
    <source>
        <dbReference type="ARBA" id="ARBA00023214"/>
    </source>
</evidence>
<dbReference type="Gene3D" id="3.10.20.90">
    <property type="entry name" value="Phosphatidylinositol 3-kinase Catalytic Subunit, Chain A, domain 1"/>
    <property type="match status" value="1"/>
</dbReference>
<evidence type="ECO:0000256" key="11">
    <source>
        <dbReference type="ARBA" id="ARBA00023053"/>
    </source>
</evidence>
<dbReference type="Pfam" id="PF08403">
    <property type="entry name" value="AA_permease_N"/>
    <property type="match status" value="1"/>
</dbReference>
<evidence type="ECO:0000256" key="15">
    <source>
        <dbReference type="ARBA" id="ARBA00023201"/>
    </source>
</evidence>
<evidence type="ECO:0000256" key="18">
    <source>
        <dbReference type="SAM" id="Phobius"/>
    </source>
</evidence>
<keyword evidence="4" id="KW-1003">Cell membrane</keyword>
<keyword evidence="8" id="KW-0067">ATP-binding</keyword>
<feature type="compositionally biased region" description="Low complexity" evidence="17">
    <location>
        <begin position="1116"/>
        <end position="1132"/>
    </location>
</feature>
<comment type="caution">
    <text evidence="20">The sequence shown here is derived from an EMBL/GenBank/DDBJ whole genome shotgun (WGS) entry which is preliminary data.</text>
</comment>
<dbReference type="GO" id="GO:0005524">
    <property type="term" value="F:ATP binding"/>
    <property type="evidence" value="ECO:0007669"/>
    <property type="project" value="UniProtKB-KW"/>
</dbReference>
<accession>A0AAE0RBU1</accession>